<dbReference type="EMBL" id="CM003374">
    <property type="protein sequence ID" value="KOM41971.1"/>
    <property type="molecule type" value="Genomic_DNA"/>
</dbReference>
<dbReference type="STRING" id="3914.A0A0L9UH34"/>
<evidence type="ECO:0000256" key="1">
    <source>
        <dbReference type="SAM" id="Phobius"/>
    </source>
</evidence>
<dbReference type="KEGG" id="var:108331162"/>
<dbReference type="OMA" id="SKCAFDI"/>
<reference evidence="2 5" key="3">
    <citation type="submission" date="2020-05" db="EMBL/GenBank/DDBJ databases">
        <title>Vigna angularis (adzuki bean) Var. LongXiaoDou No. 4 denovo assembly.</title>
        <authorList>
            <person name="Xiang H."/>
        </authorList>
    </citation>
    <scope>NUCLEOTIDE SEQUENCE [LARGE SCALE GENOMIC DNA]</scope>
    <source>
        <tissue evidence="2">Leaf</tissue>
    </source>
</reference>
<accession>A0A0L9UH34</accession>
<proteinExistence type="predicted"/>
<evidence type="ECO:0000313" key="4">
    <source>
        <dbReference type="Proteomes" id="UP000053144"/>
    </source>
</evidence>
<dbReference type="Proteomes" id="UP000053144">
    <property type="component" value="Chromosome 4"/>
</dbReference>
<dbReference type="PANTHER" id="PTHR31170:SF23">
    <property type="match status" value="1"/>
</dbReference>
<evidence type="ECO:0000313" key="3">
    <source>
        <dbReference type="EMBL" id="KOM41971.1"/>
    </source>
</evidence>
<keyword evidence="1" id="KW-1133">Transmembrane helix</keyword>
<dbReference type="EMBL" id="JABFOF010000004">
    <property type="protein sequence ID" value="KAG2400266.1"/>
    <property type="molecule type" value="Genomic_DNA"/>
</dbReference>
<dbReference type="Gramene" id="KOM41971">
    <property type="protein sequence ID" value="KOM41971"/>
    <property type="gene ID" value="LR48_Vigan04g216900"/>
</dbReference>
<keyword evidence="1" id="KW-0472">Membrane</keyword>
<reference evidence="4" key="1">
    <citation type="journal article" date="2015" name="Proc. Natl. Acad. Sci. U.S.A.">
        <title>Genome sequencing of adzuki bean (Vigna angularis) provides insight into high starch and low fat accumulation and domestication.</title>
        <authorList>
            <person name="Yang K."/>
            <person name="Tian Z."/>
            <person name="Chen C."/>
            <person name="Luo L."/>
            <person name="Zhao B."/>
            <person name="Wang Z."/>
            <person name="Yu L."/>
            <person name="Li Y."/>
            <person name="Sun Y."/>
            <person name="Li W."/>
            <person name="Chen Y."/>
            <person name="Li Y."/>
            <person name="Zhang Y."/>
            <person name="Ai D."/>
            <person name="Zhao J."/>
            <person name="Shang C."/>
            <person name="Ma Y."/>
            <person name="Wu B."/>
            <person name="Wang M."/>
            <person name="Gao L."/>
            <person name="Sun D."/>
            <person name="Zhang P."/>
            <person name="Guo F."/>
            <person name="Wang W."/>
            <person name="Li Y."/>
            <person name="Wang J."/>
            <person name="Varshney R.K."/>
            <person name="Wang J."/>
            <person name="Ling H.Q."/>
            <person name="Wan P."/>
        </authorList>
    </citation>
    <scope>NUCLEOTIDE SEQUENCE</scope>
    <source>
        <strain evidence="4">cv. Jingnong 6</strain>
    </source>
</reference>
<sequence>MTNHRDQKDVVIDIRKKLKEAGPPITKKCTIYRVPFDIRKHKVDAYTPKIVSIGPLHHNTHPGLQNMERHKLIYCNSFLERTQTDVDTWIRRIEGIEPDLRRCYSEKLEISKEELVNIILVDSGFIFELFRKDYCKDWSENDTFISIPLIRDTVAVDLFLFENQIPFHVLTDLFKLSRTTGSDAGNNAIPSFDELTFHYFDFYNKPKLKFDDESISISHFTDLVRTFHLQHPQENRPSRRDELLKHVPTANELSEAGVHFKVLNRDCLLDLKFSGGVLQMPQLTVEDRTEVLFRNMVALEQCHYPLESYITDYICLFDFLINSSKDVDTLVQQEVLVNWTGDTDTVVNLFNSLGKNITQSNMNSNYLFVSQKLNVFYRNIFNKMKSTLRRDYCNSPWQTAATIAAIVLLVLSVIQTVCSIIGVLPKE</sequence>
<dbReference type="PANTHER" id="PTHR31170">
    <property type="entry name" value="BNAC04G53230D PROTEIN"/>
    <property type="match status" value="1"/>
</dbReference>
<evidence type="ECO:0000313" key="2">
    <source>
        <dbReference type="EMBL" id="KAG2400266.1"/>
    </source>
</evidence>
<dbReference type="AlphaFoldDB" id="A0A0L9UH34"/>
<keyword evidence="1" id="KW-0812">Transmembrane</keyword>
<dbReference type="OrthoDB" id="672127at2759"/>
<dbReference type="Proteomes" id="UP000743370">
    <property type="component" value="Unassembled WGS sequence"/>
</dbReference>
<gene>
    <name evidence="2" type="ORF">HKW66_Vig0098800</name>
    <name evidence="3" type="ORF">LR48_Vigan04g216900</name>
</gene>
<dbReference type="InterPro" id="IPR004158">
    <property type="entry name" value="DUF247_pln"/>
</dbReference>
<feature type="transmembrane region" description="Helical" evidence="1">
    <location>
        <begin position="400"/>
        <end position="424"/>
    </location>
</feature>
<dbReference type="Pfam" id="PF03140">
    <property type="entry name" value="DUF247"/>
    <property type="match status" value="1"/>
</dbReference>
<name>A0A0L9UH34_PHAAN</name>
<organism evidence="3 4">
    <name type="scientific">Phaseolus angularis</name>
    <name type="common">Azuki bean</name>
    <name type="synonym">Vigna angularis</name>
    <dbReference type="NCBI Taxonomy" id="3914"/>
    <lineage>
        <taxon>Eukaryota</taxon>
        <taxon>Viridiplantae</taxon>
        <taxon>Streptophyta</taxon>
        <taxon>Embryophyta</taxon>
        <taxon>Tracheophyta</taxon>
        <taxon>Spermatophyta</taxon>
        <taxon>Magnoliopsida</taxon>
        <taxon>eudicotyledons</taxon>
        <taxon>Gunneridae</taxon>
        <taxon>Pentapetalae</taxon>
        <taxon>rosids</taxon>
        <taxon>fabids</taxon>
        <taxon>Fabales</taxon>
        <taxon>Fabaceae</taxon>
        <taxon>Papilionoideae</taxon>
        <taxon>50 kb inversion clade</taxon>
        <taxon>NPAAA clade</taxon>
        <taxon>indigoferoid/millettioid clade</taxon>
        <taxon>Phaseoleae</taxon>
        <taxon>Vigna</taxon>
    </lineage>
</organism>
<protein>
    <submittedName>
        <fullName evidence="3">Uncharacterized protein</fullName>
    </submittedName>
</protein>
<reference evidence="3" key="2">
    <citation type="submission" date="2015-02" db="EMBL/GenBank/DDBJ databases">
        <authorList>
            <person name="Chooi Y.-H."/>
        </authorList>
    </citation>
    <scope>NUCLEOTIDE SEQUENCE</scope>
    <source>
        <tissue evidence="3">Seedling</tissue>
    </source>
</reference>
<evidence type="ECO:0000313" key="5">
    <source>
        <dbReference type="Proteomes" id="UP000743370"/>
    </source>
</evidence>